<feature type="compositionally biased region" description="Low complexity" evidence="1">
    <location>
        <begin position="92"/>
        <end position="108"/>
    </location>
</feature>
<evidence type="ECO:0000256" key="1">
    <source>
        <dbReference type="SAM" id="MobiDB-lite"/>
    </source>
</evidence>
<sequence length="117" mass="13605">METRRMCSRSRNSRATDTFSSFIWRKLGLEWYFRYIFFWLSTSSSPMSFSPSLRSFCRSWIRLLRTFRCSLHQRVKVFCWIFFHGASSARSFSVAGSSSSSSSSSGSAELWKNCGSR</sequence>
<organism evidence="2 3">
    <name type="scientific">Liparis tanakae</name>
    <name type="common">Tanaka's snailfish</name>
    <dbReference type="NCBI Taxonomy" id="230148"/>
    <lineage>
        <taxon>Eukaryota</taxon>
        <taxon>Metazoa</taxon>
        <taxon>Chordata</taxon>
        <taxon>Craniata</taxon>
        <taxon>Vertebrata</taxon>
        <taxon>Euteleostomi</taxon>
        <taxon>Actinopterygii</taxon>
        <taxon>Neopterygii</taxon>
        <taxon>Teleostei</taxon>
        <taxon>Neoteleostei</taxon>
        <taxon>Acanthomorphata</taxon>
        <taxon>Eupercaria</taxon>
        <taxon>Perciformes</taxon>
        <taxon>Cottioidei</taxon>
        <taxon>Cottales</taxon>
        <taxon>Liparidae</taxon>
        <taxon>Liparis</taxon>
    </lineage>
</organism>
<dbReference type="Proteomes" id="UP000314294">
    <property type="component" value="Unassembled WGS sequence"/>
</dbReference>
<proteinExistence type="predicted"/>
<gene>
    <name evidence="2" type="ORF">EYF80_060507</name>
</gene>
<name>A0A4Z2EKV9_9TELE</name>
<reference evidence="2 3" key="1">
    <citation type="submission" date="2019-03" db="EMBL/GenBank/DDBJ databases">
        <title>First draft genome of Liparis tanakae, snailfish: a comprehensive survey of snailfish specific genes.</title>
        <authorList>
            <person name="Kim W."/>
            <person name="Song I."/>
            <person name="Jeong J.-H."/>
            <person name="Kim D."/>
            <person name="Kim S."/>
            <person name="Ryu S."/>
            <person name="Song J.Y."/>
            <person name="Lee S.K."/>
        </authorList>
    </citation>
    <scope>NUCLEOTIDE SEQUENCE [LARGE SCALE GENOMIC DNA]</scope>
    <source>
        <tissue evidence="2">Muscle</tissue>
    </source>
</reference>
<protein>
    <submittedName>
        <fullName evidence="2">Uncharacterized protein</fullName>
    </submittedName>
</protein>
<evidence type="ECO:0000313" key="3">
    <source>
        <dbReference type="Proteomes" id="UP000314294"/>
    </source>
</evidence>
<keyword evidence="3" id="KW-1185">Reference proteome</keyword>
<comment type="caution">
    <text evidence="2">The sequence shown here is derived from an EMBL/GenBank/DDBJ whole genome shotgun (WGS) entry which is preliminary data.</text>
</comment>
<dbReference type="EMBL" id="SRLO01005760">
    <property type="protein sequence ID" value="TNN29348.1"/>
    <property type="molecule type" value="Genomic_DNA"/>
</dbReference>
<accession>A0A4Z2EKV9</accession>
<evidence type="ECO:0000313" key="2">
    <source>
        <dbReference type="EMBL" id="TNN29348.1"/>
    </source>
</evidence>
<dbReference type="AlphaFoldDB" id="A0A4Z2EKV9"/>
<feature type="region of interest" description="Disordered" evidence="1">
    <location>
        <begin position="92"/>
        <end position="117"/>
    </location>
</feature>